<evidence type="ECO:0000256" key="1">
    <source>
        <dbReference type="SAM" id="SignalP"/>
    </source>
</evidence>
<reference evidence="3 4" key="1">
    <citation type="submission" date="2019-04" db="EMBL/GenBank/DDBJ databases">
        <title>Flavobacterium sp. nov. isolated from construction timber.</title>
        <authorList>
            <person name="Lin S.-Y."/>
            <person name="Chang C.-T."/>
            <person name="Young C.-C."/>
        </authorList>
    </citation>
    <scope>NUCLEOTIDE SEQUENCE [LARGE SCALE GENOMIC DNA]</scope>
    <source>
        <strain evidence="3 4">CC-CTC003</strain>
    </source>
</reference>
<dbReference type="Gene3D" id="2.40.160.20">
    <property type="match status" value="1"/>
</dbReference>
<protein>
    <recommendedName>
        <fullName evidence="2">DUF6089 domain-containing protein</fullName>
    </recommendedName>
</protein>
<dbReference type="OrthoDB" id="654178at2"/>
<dbReference type="SUPFAM" id="SSF56925">
    <property type="entry name" value="OMPA-like"/>
    <property type="match status" value="1"/>
</dbReference>
<evidence type="ECO:0000313" key="3">
    <source>
        <dbReference type="EMBL" id="THF47213.1"/>
    </source>
</evidence>
<name>A0A4S3ZP19_9FLAO</name>
<dbReference type="InterPro" id="IPR045743">
    <property type="entry name" value="DUF6089"/>
</dbReference>
<accession>A0A4S3ZP19</accession>
<dbReference type="Proteomes" id="UP000307507">
    <property type="component" value="Unassembled WGS sequence"/>
</dbReference>
<proteinExistence type="predicted"/>
<feature type="chain" id="PRO_5020599237" description="DUF6089 domain-containing protein" evidence="1">
    <location>
        <begin position="20"/>
        <end position="227"/>
    </location>
</feature>
<gene>
    <name evidence="3" type="ORF">E6C50_17355</name>
</gene>
<dbReference type="Pfam" id="PF19573">
    <property type="entry name" value="DUF6089"/>
    <property type="match status" value="1"/>
</dbReference>
<feature type="signal peptide" evidence="1">
    <location>
        <begin position="1"/>
        <end position="19"/>
    </location>
</feature>
<organism evidence="3 4">
    <name type="scientific">Flavobacterium supellecticarium</name>
    <dbReference type="NCBI Taxonomy" id="2565924"/>
    <lineage>
        <taxon>Bacteria</taxon>
        <taxon>Pseudomonadati</taxon>
        <taxon>Bacteroidota</taxon>
        <taxon>Flavobacteriia</taxon>
        <taxon>Flavobacteriales</taxon>
        <taxon>Flavobacteriaceae</taxon>
        <taxon>Flavobacterium</taxon>
    </lineage>
</organism>
<dbReference type="AlphaFoldDB" id="A0A4S3ZP19"/>
<dbReference type="InterPro" id="IPR011250">
    <property type="entry name" value="OMP/PagP_B-barrel"/>
</dbReference>
<evidence type="ECO:0000313" key="4">
    <source>
        <dbReference type="Proteomes" id="UP000307507"/>
    </source>
</evidence>
<keyword evidence="1" id="KW-0732">Signal</keyword>
<feature type="domain" description="DUF6089" evidence="2">
    <location>
        <begin position="3"/>
        <end position="227"/>
    </location>
</feature>
<sequence length="227" mass="25548">MSRILIAFLLVFTYTNSHAQINELGIFLGGSNYVGDVGPTSYIAPKDFGFGILYKWNRSKRHSYRISYTQGKISASDADSKVSGRKDRGYSFENSVKELSLALEFNFFDFDLHDSGPITTPYITTGVSLFRYDELYVLNGTTRTDDSRNAFGIPIIAGIKTRLTDSFILGFEVGARYTFTDNLDGSNPKNDQFKRLQFGNLNSNDWYVFSGITLTYTFGQNPCFCAE</sequence>
<keyword evidence="4" id="KW-1185">Reference proteome</keyword>
<dbReference type="RefSeq" id="WP_136404517.1">
    <property type="nucleotide sequence ID" value="NZ_SSNZ01000014.1"/>
</dbReference>
<dbReference type="EMBL" id="SSNZ01000014">
    <property type="protein sequence ID" value="THF47213.1"/>
    <property type="molecule type" value="Genomic_DNA"/>
</dbReference>
<evidence type="ECO:0000259" key="2">
    <source>
        <dbReference type="Pfam" id="PF19573"/>
    </source>
</evidence>
<comment type="caution">
    <text evidence="3">The sequence shown here is derived from an EMBL/GenBank/DDBJ whole genome shotgun (WGS) entry which is preliminary data.</text>
</comment>